<organism evidence="1 2">
    <name type="scientific">Deinococcus ruber</name>
    <dbReference type="NCBI Taxonomy" id="1848197"/>
    <lineage>
        <taxon>Bacteria</taxon>
        <taxon>Thermotogati</taxon>
        <taxon>Deinococcota</taxon>
        <taxon>Deinococci</taxon>
        <taxon>Deinococcales</taxon>
        <taxon>Deinococcaceae</taxon>
        <taxon>Deinococcus</taxon>
    </lineage>
</organism>
<comment type="caution">
    <text evidence="1">The sequence shown here is derived from an EMBL/GenBank/DDBJ whole genome shotgun (WGS) entry which is preliminary data.</text>
</comment>
<name>A0A918CDX2_9DEIO</name>
<accession>A0A918CDX2</accession>
<reference evidence="1" key="2">
    <citation type="submission" date="2020-09" db="EMBL/GenBank/DDBJ databases">
        <authorList>
            <person name="Sun Q."/>
            <person name="Ohkuma M."/>
        </authorList>
    </citation>
    <scope>NUCLEOTIDE SEQUENCE</scope>
    <source>
        <strain evidence="1">JCM 31311</strain>
    </source>
</reference>
<dbReference type="AlphaFoldDB" id="A0A918CDX2"/>
<keyword evidence="2" id="KW-1185">Reference proteome</keyword>
<dbReference type="Proteomes" id="UP000603865">
    <property type="component" value="Unassembled WGS sequence"/>
</dbReference>
<dbReference type="RefSeq" id="WP_189091569.1">
    <property type="nucleotide sequence ID" value="NZ_BMQL01000020.1"/>
</dbReference>
<reference evidence="1" key="1">
    <citation type="journal article" date="2014" name="Int. J. Syst. Evol. Microbiol.">
        <title>Complete genome sequence of Corynebacterium casei LMG S-19264T (=DSM 44701T), isolated from a smear-ripened cheese.</title>
        <authorList>
            <consortium name="US DOE Joint Genome Institute (JGI-PGF)"/>
            <person name="Walter F."/>
            <person name="Albersmeier A."/>
            <person name="Kalinowski J."/>
            <person name="Ruckert C."/>
        </authorList>
    </citation>
    <scope>NUCLEOTIDE SEQUENCE</scope>
    <source>
        <strain evidence="1">JCM 31311</strain>
    </source>
</reference>
<dbReference type="EMBL" id="BMQL01000020">
    <property type="protein sequence ID" value="GGR17315.1"/>
    <property type="molecule type" value="Genomic_DNA"/>
</dbReference>
<evidence type="ECO:0000313" key="2">
    <source>
        <dbReference type="Proteomes" id="UP000603865"/>
    </source>
</evidence>
<sequence length="290" mass="33076">MIPQLHGTLPVRQLTTHTGQLARQLVRQGAPADLRQPDVFGALFAAAPILPDIHFEFCSEMPELEMPALTAQRREINSIGSGAFLHQLHHHTPGAAAWLLTQLDVLFHDTVPFSTPAWSRRMINRMFGMNRSTPETRRATYNRRHNTNYRARLTERLIHREGHWTTYSIEQGYGRWMLPERACADAPGRAALQTICPRLLTLLERAAALPVSSAVTPEIEVVAFLLEMPQDIGEHETFAAEVHDHMTEYWRNGAESFTVLLRNAVEIRCTYQRLIRQFELAHEIAFLMQA</sequence>
<evidence type="ECO:0000313" key="1">
    <source>
        <dbReference type="EMBL" id="GGR17315.1"/>
    </source>
</evidence>
<proteinExistence type="predicted"/>
<gene>
    <name evidence="1" type="ORF">GCM10008957_32440</name>
</gene>
<protein>
    <submittedName>
        <fullName evidence="1">Uncharacterized protein</fullName>
    </submittedName>
</protein>